<dbReference type="Pfam" id="PF20414">
    <property type="entry name" value="DUF6698"/>
    <property type="match status" value="1"/>
</dbReference>
<reference evidence="4" key="1">
    <citation type="journal article" date="2014" name="Proc. Natl. Acad. Sci. U.S.A.">
        <title>Extensive sampling of basidiomycete genomes demonstrates inadequacy of the white-rot/brown-rot paradigm for wood decay fungi.</title>
        <authorList>
            <person name="Riley R."/>
            <person name="Salamov A.A."/>
            <person name="Brown D.W."/>
            <person name="Nagy L.G."/>
            <person name="Floudas D."/>
            <person name="Held B.W."/>
            <person name="Levasseur A."/>
            <person name="Lombard V."/>
            <person name="Morin E."/>
            <person name="Otillar R."/>
            <person name="Lindquist E.A."/>
            <person name="Sun H."/>
            <person name="LaButti K.M."/>
            <person name="Schmutz J."/>
            <person name="Jabbour D."/>
            <person name="Luo H."/>
            <person name="Baker S.E."/>
            <person name="Pisabarro A.G."/>
            <person name="Walton J.D."/>
            <person name="Blanchette R.A."/>
            <person name="Henrissat B."/>
            <person name="Martin F."/>
            <person name="Cullen D."/>
            <person name="Hibbett D.S."/>
            <person name="Grigoriev I.V."/>
        </authorList>
    </citation>
    <scope>NUCLEOTIDE SEQUENCE [LARGE SCALE GENOMIC DNA]</scope>
    <source>
        <strain evidence="4">FD-172 SS1</strain>
    </source>
</reference>
<feature type="compositionally biased region" description="Basic and acidic residues" evidence="2">
    <location>
        <begin position="38"/>
        <end position="50"/>
    </location>
</feature>
<dbReference type="OrthoDB" id="3231188at2759"/>
<name>A0A067MAQ9_BOTB1</name>
<feature type="region of interest" description="Disordered" evidence="2">
    <location>
        <begin position="1"/>
        <end position="59"/>
    </location>
</feature>
<evidence type="ECO:0000256" key="1">
    <source>
        <dbReference type="SAM" id="Coils"/>
    </source>
</evidence>
<dbReference type="HOGENOM" id="CLU_040306_0_0_1"/>
<dbReference type="AlphaFoldDB" id="A0A067MAQ9"/>
<evidence type="ECO:0000313" key="3">
    <source>
        <dbReference type="EMBL" id="KDQ12669.1"/>
    </source>
</evidence>
<dbReference type="InterPro" id="IPR046521">
    <property type="entry name" value="DUF6698"/>
</dbReference>
<protein>
    <submittedName>
        <fullName evidence="3">Uncharacterized protein</fullName>
    </submittedName>
</protein>
<evidence type="ECO:0000256" key="2">
    <source>
        <dbReference type="SAM" id="MobiDB-lite"/>
    </source>
</evidence>
<keyword evidence="1" id="KW-0175">Coiled coil</keyword>
<organism evidence="3 4">
    <name type="scientific">Botryobasidium botryosum (strain FD-172 SS1)</name>
    <dbReference type="NCBI Taxonomy" id="930990"/>
    <lineage>
        <taxon>Eukaryota</taxon>
        <taxon>Fungi</taxon>
        <taxon>Dikarya</taxon>
        <taxon>Basidiomycota</taxon>
        <taxon>Agaricomycotina</taxon>
        <taxon>Agaricomycetes</taxon>
        <taxon>Cantharellales</taxon>
        <taxon>Botryobasidiaceae</taxon>
        <taxon>Botryobasidium</taxon>
    </lineage>
</organism>
<keyword evidence="4" id="KW-1185">Reference proteome</keyword>
<gene>
    <name evidence="3" type="ORF">BOTBODRAFT_45771</name>
</gene>
<dbReference type="EMBL" id="KL198049">
    <property type="protein sequence ID" value="KDQ12669.1"/>
    <property type="molecule type" value="Genomic_DNA"/>
</dbReference>
<proteinExistence type="predicted"/>
<dbReference type="InParanoid" id="A0A067MAQ9"/>
<evidence type="ECO:0000313" key="4">
    <source>
        <dbReference type="Proteomes" id="UP000027195"/>
    </source>
</evidence>
<sequence length="412" mass="46463">MSRNHAQVQSPPPTGKQHRRGKHLRSDSEEHDDDEERERDHDHDHDHDHGDDDDDDEAVRRRKRVYKKIKMRNEALEDELTKTKQALAAAKARKTKRPALGPAAPSTDIYILGAAAKKYTVFGQPWTDDDAYFSQRQVAGCPPLFELLLKYLPRDFQSQKAREDALNARVFSQAMQAQRSTMAHRLRSQTAALIFRCDPTNLQRSEPRTKSPRFRALLGYDAKDGYNAYPPVLFPVSDTWEDPPPQQEGEPPVVIEYTYGELPIELTFRAECIENILKGILLGPSSITKETNTTSMHVLAKIWSIKEVTPGAIALAAILARWALSPDDAFTPIGATSGINYAKDFATYRESLVEQLRSGTVPTHHLLRDLNTALFPAQYAAAKTRAANARTQAFLDRYKTAEVDPTLVWEGY</sequence>
<accession>A0A067MAQ9</accession>
<dbReference type="STRING" id="930990.A0A067MAQ9"/>
<dbReference type="Proteomes" id="UP000027195">
    <property type="component" value="Unassembled WGS sequence"/>
</dbReference>
<feature type="coiled-coil region" evidence="1">
    <location>
        <begin position="59"/>
        <end position="93"/>
    </location>
</feature>